<sequence>MRVWRQQKLLGAFVVSALLLSGCSLGSAESASPAAATPAAESAAPAASAASAAAVETAGDYKIGDAGPGGGIVFYDAGSVQPWGRYLEAAPAKWFRGDDPSDLYCDEFEEAVEFTVEEAIEAGVAGAGEKSDLLNHCSRFVFEGDDPKQQWCGGPELNNWNWDVAGTKESIGAGAANTELIAVACGAGAANTARAYDGGGKTDWFLPSKDELNALHEQRDMVGGFGADNYWSSSQYDAVNAWNQYFPDGNQYNYNEFTGRENPPAYGVRPVRAF</sequence>
<protein>
    <submittedName>
        <fullName evidence="1">Unannotated protein</fullName>
    </submittedName>
</protein>
<name>A0A6J7APS8_9ZZZZ</name>
<dbReference type="AlphaFoldDB" id="A0A6J7APS8"/>
<dbReference type="PROSITE" id="PS51257">
    <property type="entry name" value="PROKAR_LIPOPROTEIN"/>
    <property type="match status" value="1"/>
</dbReference>
<proteinExistence type="predicted"/>
<evidence type="ECO:0000313" key="1">
    <source>
        <dbReference type="EMBL" id="CAB4834897.1"/>
    </source>
</evidence>
<organism evidence="1">
    <name type="scientific">freshwater metagenome</name>
    <dbReference type="NCBI Taxonomy" id="449393"/>
    <lineage>
        <taxon>unclassified sequences</taxon>
        <taxon>metagenomes</taxon>
        <taxon>ecological metagenomes</taxon>
    </lineage>
</organism>
<reference evidence="1" key="1">
    <citation type="submission" date="2020-05" db="EMBL/GenBank/DDBJ databases">
        <authorList>
            <person name="Chiriac C."/>
            <person name="Salcher M."/>
            <person name="Ghai R."/>
            <person name="Kavagutti S V."/>
        </authorList>
    </citation>
    <scope>NUCLEOTIDE SEQUENCE</scope>
</reference>
<dbReference type="EMBL" id="CAFABK010000108">
    <property type="protein sequence ID" value="CAB4834897.1"/>
    <property type="molecule type" value="Genomic_DNA"/>
</dbReference>
<gene>
    <name evidence="1" type="ORF">UFOPK3204_01611</name>
</gene>
<accession>A0A6J7APS8</accession>